<dbReference type="EMBL" id="BPLR01001898">
    <property type="protein sequence ID" value="GIX67757.1"/>
    <property type="molecule type" value="Genomic_DNA"/>
</dbReference>
<evidence type="ECO:0000313" key="2">
    <source>
        <dbReference type="Proteomes" id="UP001054945"/>
    </source>
</evidence>
<keyword evidence="2" id="KW-1185">Reference proteome</keyword>
<gene>
    <name evidence="1" type="ORF">CEXT_273741</name>
</gene>
<dbReference type="AlphaFoldDB" id="A0AAV4M6P2"/>
<sequence length="106" mass="12262">MYANTYNCTFSQSPHNHFGDHALNLPNVTEPTRQTRFDFHLNKSSVCDISSLDRWLLKSETHLEVRSRGFDSPPHTLIQDSPWREALSNPSWKKPWALNAGIVNRQ</sequence>
<evidence type="ECO:0000313" key="1">
    <source>
        <dbReference type="EMBL" id="GIX67757.1"/>
    </source>
</evidence>
<comment type="caution">
    <text evidence="1">The sequence shown here is derived from an EMBL/GenBank/DDBJ whole genome shotgun (WGS) entry which is preliminary data.</text>
</comment>
<reference evidence="1 2" key="1">
    <citation type="submission" date="2021-06" db="EMBL/GenBank/DDBJ databases">
        <title>Caerostris extrusa draft genome.</title>
        <authorList>
            <person name="Kono N."/>
            <person name="Arakawa K."/>
        </authorList>
    </citation>
    <scope>NUCLEOTIDE SEQUENCE [LARGE SCALE GENOMIC DNA]</scope>
</reference>
<proteinExistence type="predicted"/>
<name>A0AAV4M6P2_CAEEX</name>
<dbReference type="Proteomes" id="UP001054945">
    <property type="component" value="Unassembled WGS sequence"/>
</dbReference>
<protein>
    <submittedName>
        <fullName evidence="1">Uncharacterized protein</fullName>
    </submittedName>
</protein>
<accession>A0AAV4M6P2</accession>
<organism evidence="1 2">
    <name type="scientific">Caerostris extrusa</name>
    <name type="common">Bark spider</name>
    <name type="synonym">Caerostris bankana</name>
    <dbReference type="NCBI Taxonomy" id="172846"/>
    <lineage>
        <taxon>Eukaryota</taxon>
        <taxon>Metazoa</taxon>
        <taxon>Ecdysozoa</taxon>
        <taxon>Arthropoda</taxon>
        <taxon>Chelicerata</taxon>
        <taxon>Arachnida</taxon>
        <taxon>Araneae</taxon>
        <taxon>Araneomorphae</taxon>
        <taxon>Entelegynae</taxon>
        <taxon>Araneoidea</taxon>
        <taxon>Araneidae</taxon>
        <taxon>Caerostris</taxon>
    </lineage>
</organism>